<dbReference type="InterPro" id="IPR016040">
    <property type="entry name" value="NAD(P)-bd_dom"/>
</dbReference>
<comment type="caution">
    <text evidence="2">The sequence shown here is derived from an EMBL/GenBank/DDBJ whole genome shotgun (WGS) entry which is preliminary data.</text>
</comment>
<accession>A0A418M0Y8</accession>
<dbReference type="GO" id="GO:0004074">
    <property type="term" value="F:biliverdin reductase [NAD(P)H] activity"/>
    <property type="evidence" value="ECO:0007669"/>
    <property type="project" value="TreeGrafter"/>
</dbReference>
<dbReference type="InterPro" id="IPR036291">
    <property type="entry name" value="NAD(P)-bd_dom_sf"/>
</dbReference>
<reference evidence="2 3" key="1">
    <citation type="submission" date="2018-08" db="EMBL/GenBank/DDBJ databases">
        <title>Fibrisoma montanum sp. nov., isolated from Danxia mountain soil.</title>
        <authorList>
            <person name="Huang Y."/>
        </authorList>
    </citation>
    <scope>NUCLEOTIDE SEQUENCE [LARGE SCALE GENOMIC DNA]</scope>
    <source>
        <strain evidence="2 3">HYT19</strain>
    </source>
</reference>
<evidence type="ECO:0000313" key="2">
    <source>
        <dbReference type="EMBL" id="RIV19273.1"/>
    </source>
</evidence>
<evidence type="ECO:0000313" key="3">
    <source>
        <dbReference type="Proteomes" id="UP000283523"/>
    </source>
</evidence>
<dbReference type="Gene3D" id="3.40.50.720">
    <property type="entry name" value="NAD(P)-binding Rossmann-like Domain"/>
    <property type="match status" value="1"/>
</dbReference>
<dbReference type="InterPro" id="IPR051606">
    <property type="entry name" value="Polyketide_Oxido-like"/>
</dbReference>
<proteinExistence type="predicted"/>
<feature type="domain" description="NAD(P)-binding" evidence="1">
    <location>
        <begin position="8"/>
        <end position="200"/>
    </location>
</feature>
<evidence type="ECO:0000259" key="1">
    <source>
        <dbReference type="Pfam" id="PF13460"/>
    </source>
</evidence>
<dbReference type="AlphaFoldDB" id="A0A418M0Y8"/>
<dbReference type="PANTHER" id="PTHR43355">
    <property type="entry name" value="FLAVIN REDUCTASE (NADPH)"/>
    <property type="match status" value="1"/>
</dbReference>
<dbReference type="SUPFAM" id="SSF51735">
    <property type="entry name" value="NAD(P)-binding Rossmann-fold domains"/>
    <property type="match status" value="1"/>
</dbReference>
<organism evidence="2 3">
    <name type="scientific">Fibrisoma montanum</name>
    <dbReference type="NCBI Taxonomy" id="2305895"/>
    <lineage>
        <taxon>Bacteria</taxon>
        <taxon>Pseudomonadati</taxon>
        <taxon>Bacteroidota</taxon>
        <taxon>Cytophagia</taxon>
        <taxon>Cytophagales</taxon>
        <taxon>Spirosomataceae</taxon>
        <taxon>Fibrisoma</taxon>
    </lineage>
</organism>
<dbReference type="CDD" id="cd05244">
    <property type="entry name" value="BVR-B_like_SDR_a"/>
    <property type="match status" value="1"/>
</dbReference>
<dbReference type="RefSeq" id="WP_119670378.1">
    <property type="nucleotide sequence ID" value="NZ_QXED01000008.1"/>
</dbReference>
<keyword evidence="3" id="KW-1185">Reference proteome</keyword>
<gene>
    <name evidence="2" type="ORF">DYU11_24515</name>
</gene>
<dbReference type="EMBL" id="QXED01000008">
    <property type="protein sequence ID" value="RIV19273.1"/>
    <property type="molecule type" value="Genomic_DNA"/>
</dbReference>
<dbReference type="Proteomes" id="UP000283523">
    <property type="component" value="Unassembled WGS sequence"/>
</dbReference>
<protein>
    <recommendedName>
        <fullName evidence="1">NAD(P)-binding domain-containing protein</fullName>
    </recommendedName>
</protein>
<sequence>MSTIAVFGATGRSGLPLVQKALEEGYRIRALVRNPQKMTLVHPHLTIIPGDALDPKSVSETIDYSDGVLSALGQDKASLPDFQTRATQLIVDTMKQQGVRRLISLTGGGVRDTANDKPGLMDNVIVFIMKNLAGAGARNALYDGISHAELIKNSGLDWTIVRGPMLTEDPAKGTYKIGYVGTVPGIKLTRADLADFIIKEFETGQYLHKMPFVTNG</sequence>
<dbReference type="GO" id="GO:0042602">
    <property type="term" value="F:riboflavin reductase (NADPH) activity"/>
    <property type="evidence" value="ECO:0007669"/>
    <property type="project" value="TreeGrafter"/>
</dbReference>
<name>A0A418M0Y8_9BACT</name>
<dbReference type="Pfam" id="PF13460">
    <property type="entry name" value="NAD_binding_10"/>
    <property type="match status" value="1"/>
</dbReference>
<dbReference type="OrthoDB" id="9790734at2"/>
<dbReference type="PANTHER" id="PTHR43355:SF2">
    <property type="entry name" value="FLAVIN REDUCTASE (NADPH)"/>
    <property type="match status" value="1"/>
</dbReference>